<protein>
    <submittedName>
        <fullName evidence="2">Uncharacterized protein</fullName>
    </submittedName>
</protein>
<evidence type="ECO:0000313" key="2">
    <source>
        <dbReference type="EMBL" id="SEP27793.1"/>
    </source>
</evidence>
<sequence length="55" mass="5436">MRILSLLLACAFVLAGPSIAGSSEGGLPGAGAFSYIGWTAAQGADDRGRDIGLLA</sequence>
<keyword evidence="3" id="KW-1185">Reference proteome</keyword>
<feature type="signal peptide" evidence="1">
    <location>
        <begin position="1"/>
        <end position="20"/>
    </location>
</feature>
<name>A0A1H8WJU3_9BRAD</name>
<proteinExistence type="predicted"/>
<keyword evidence="1" id="KW-0732">Signal</keyword>
<accession>A0A1H8WJU3</accession>
<reference evidence="3" key="1">
    <citation type="submission" date="2016-10" db="EMBL/GenBank/DDBJ databases">
        <authorList>
            <person name="Varghese N."/>
            <person name="Submissions S."/>
        </authorList>
    </citation>
    <scope>NUCLEOTIDE SEQUENCE [LARGE SCALE GENOMIC DNA]</scope>
    <source>
        <strain evidence="3">DSM 123</strain>
    </source>
</reference>
<organism evidence="2 3">
    <name type="scientific">Rhodopseudomonas pseudopalustris</name>
    <dbReference type="NCBI Taxonomy" id="1513892"/>
    <lineage>
        <taxon>Bacteria</taxon>
        <taxon>Pseudomonadati</taxon>
        <taxon>Pseudomonadota</taxon>
        <taxon>Alphaproteobacteria</taxon>
        <taxon>Hyphomicrobiales</taxon>
        <taxon>Nitrobacteraceae</taxon>
        <taxon>Rhodopseudomonas</taxon>
    </lineage>
</organism>
<feature type="chain" id="PRO_5011520099" evidence="1">
    <location>
        <begin position="21"/>
        <end position="55"/>
    </location>
</feature>
<dbReference type="Proteomes" id="UP000199615">
    <property type="component" value="Unassembled WGS sequence"/>
</dbReference>
<evidence type="ECO:0000256" key="1">
    <source>
        <dbReference type="SAM" id="SignalP"/>
    </source>
</evidence>
<gene>
    <name evidence="2" type="ORF">SAMN05444123_112151</name>
</gene>
<evidence type="ECO:0000313" key="3">
    <source>
        <dbReference type="Proteomes" id="UP000199615"/>
    </source>
</evidence>
<dbReference type="AlphaFoldDB" id="A0A1H8WJU3"/>
<dbReference type="EMBL" id="FODT01000012">
    <property type="protein sequence ID" value="SEP27793.1"/>
    <property type="molecule type" value="Genomic_DNA"/>
</dbReference>